<dbReference type="Pfam" id="PF00106">
    <property type="entry name" value="adh_short"/>
    <property type="match status" value="1"/>
</dbReference>
<dbReference type="PRINTS" id="PR00081">
    <property type="entry name" value="GDHRDH"/>
</dbReference>
<dbReference type="InterPro" id="IPR036291">
    <property type="entry name" value="NAD(P)-bd_dom_sf"/>
</dbReference>
<dbReference type="RefSeq" id="WP_176624926.1">
    <property type="nucleotide sequence ID" value="NZ_JABXXQ010000256.1"/>
</dbReference>
<evidence type="ECO:0000313" key="4">
    <source>
        <dbReference type="EMBL" id="MBB3174089.1"/>
    </source>
</evidence>
<evidence type="ECO:0000313" key="7">
    <source>
        <dbReference type="Proteomes" id="UP000565205"/>
    </source>
</evidence>
<evidence type="ECO:0000313" key="6">
    <source>
        <dbReference type="Proteomes" id="UP000557688"/>
    </source>
</evidence>
<evidence type="ECO:0000313" key="5">
    <source>
        <dbReference type="EMBL" id="NVN30966.1"/>
    </source>
</evidence>
<dbReference type="Proteomes" id="UP000557688">
    <property type="component" value="Unassembled WGS sequence"/>
</dbReference>
<dbReference type="GO" id="GO:0016491">
    <property type="term" value="F:oxidoreductase activity"/>
    <property type="evidence" value="ECO:0007669"/>
    <property type="project" value="UniProtKB-KW"/>
</dbReference>
<keyword evidence="2 4" id="KW-0560">Oxidoreductase</keyword>
<name>A0A839V3I4_9PROT</name>
<dbReference type="EMBL" id="JABXXQ010000256">
    <property type="protein sequence ID" value="NVN30966.1"/>
    <property type="molecule type" value="Genomic_DNA"/>
</dbReference>
<dbReference type="Proteomes" id="UP000565205">
    <property type="component" value="Unassembled WGS sequence"/>
</dbReference>
<gene>
    <name evidence="4" type="ORF">FHR90_001925</name>
    <name evidence="5" type="ORF">HUK83_11555</name>
</gene>
<dbReference type="InterPro" id="IPR002347">
    <property type="entry name" value="SDR_fam"/>
</dbReference>
<dbReference type="GO" id="GO:0016020">
    <property type="term" value="C:membrane"/>
    <property type="evidence" value="ECO:0007669"/>
    <property type="project" value="TreeGrafter"/>
</dbReference>
<dbReference type="PANTHER" id="PTHR44196:SF1">
    <property type="entry name" value="DEHYDROGENASE_REDUCTASE SDR FAMILY MEMBER 7B"/>
    <property type="match status" value="1"/>
</dbReference>
<dbReference type="PRINTS" id="PR00080">
    <property type="entry name" value="SDRFAMILY"/>
</dbReference>
<dbReference type="AlphaFoldDB" id="A0A839V3I4"/>
<reference evidence="5 7" key="1">
    <citation type="submission" date="2020-06" db="EMBL/GenBank/DDBJ databases">
        <title>Description of novel acetic acid bacteria.</title>
        <authorList>
            <person name="Sombolestani A."/>
        </authorList>
    </citation>
    <scope>NUCLEOTIDE SEQUENCE [LARGE SCALE GENOMIC DNA]</scope>
    <source>
        <strain evidence="5 7">LMG 26838</strain>
    </source>
</reference>
<dbReference type="EMBL" id="JACHXV010000006">
    <property type="protein sequence ID" value="MBB3174089.1"/>
    <property type="molecule type" value="Genomic_DNA"/>
</dbReference>
<accession>A0A839V3I4</accession>
<evidence type="ECO:0000256" key="3">
    <source>
        <dbReference type="RuleBase" id="RU000363"/>
    </source>
</evidence>
<comment type="caution">
    <text evidence="4">The sequence shown here is derived from an EMBL/GenBank/DDBJ whole genome shotgun (WGS) entry which is preliminary data.</text>
</comment>
<dbReference type="EC" id="1.-.-.-" evidence="4"/>
<organism evidence="4 6">
    <name type="scientific">Endobacter medicaginis</name>
    <dbReference type="NCBI Taxonomy" id="1181271"/>
    <lineage>
        <taxon>Bacteria</taxon>
        <taxon>Pseudomonadati</taxon>
        <taxon>Pseudomonadota</taxon>
        <taxon>Alphaproteobacteria</taxon>
        <taxon>Acetobacterales</taxon>
        <taxon>Acetobacteraceae</taxon>
        <taxon>Endobacter</taxon>
    </lineage>
</organism>
<keyword evidence="6" id="KW-1185">Reference proteome</keyword>
<protein>
    <submittedName>
        <fullName evidence="4">Putative oxidoreductase</fullName>
        <ecNumber evidence="4">1.-.-.-</ecNumber>
    </submittedName>
    <submittedName>
        <fullName evidence="5">SDR family NAD(P)-dependent oxidoreductase</fullName>
    </submittedName>
</protein>
<dbReference type="SUPFAM" id="SSF51735">
    <property type="entry name" value="NAD(P)-binding Rossmann-fold domains"/>
    <property type="match status" value="1"/>
</dbReference>
<dbReference type="Gene3D" id="3.40.50.720">
    <property type="entry name" value="NAD(P)-binding Rossmann-like Domain"/>
    <property type="match status" value="1"/>
</dbReference>
<evidence type="ECO:0000256" key="2">
    <source>
        <dbReference type="ARBA" id="ARBA00023002"/>
    </source>
</evidence>
<evidence type="ECO:0000256" key="1">
    <source>
        <dbReference type="ARBA" id="ARBA00006484"/>
    </source>
</evidence>
<proteinExistence type="inferred from homology"/>
<sequence>MTTTACDPPHVLITGGSAGIGLGLARRYLAAGARVLVTGRDRSRLDDAAASHPGLLTCMSDLANPDARETLALDVLTVLPRLSVLINNAGIQRRVPLARDVAPWAERQAEIDILLAAPVHLSSLLVPAMLRIGGDATIVNVTSGGAIVPQPFAPVYAACKAALHSHTVTLRHALADTRILVKELIPPAVATGLAGPSATHGAPLDAFCDAVFPALCDRHSTEIGFGVTASDTFTAPRALERDLFDRFSTRFEVATYARP</sequence>
<reference evidence="4 6" key="2">
    <citation type="submission" date="2020-08" db="EMBL/GenBank/DDBJ databases">
        <title>Genomic Encyclopedia of Type Strains, Phase III (KMG-III): the genomes of soil and plant-associated and newly described type strains.</title>
        <authorList>
            <person name="Whitman W."/>
        </authorList>
    </citation>
    <scope>NUCLEOTIDE SEQUENCE [LARGE SCALE GENOMIC DNA]</scope>
    <source>
        <strain evidence="4 6">CECT 8088</strain>
    </source>
</reference>
<dbReference type="PANTHER" id="PTHR44196">
    <property type="entry name" value="DEHYDROGENASE/REDUCTASE SDR FAMILY MEMBER 7B"/>
    <property type="match status" value="1"/>
</dbReference>
<comment type="similarity">
    <text evidence="1 3">Belongs to the short-chain dehydrogenases/reductases (SDR) family.</text>
</comment>